<dbReference type="Proteomes" id="UP000003277">
    <property type="component" value="Unassembled WGS sequence"/>
</dbReference>
<accession>H1D0A4</accession>
<feature type="domain" description="At2g35280-like TPR" evidence="1">
    <location>
        <begin position="262"/>
        <end position="346"/>
    </location>
</feature>
<dbReference type="AlphaFoldDB" id="H1D0A4"/>
<reference evidence="2 3" key="1">
    <citation type="submission" date="2011-11" db="EMBL/GenBank/DDBJ databases">
        <title>The Genome Sequence of Dialister succinatiphilus YIT 11850.</title>
        <authorList>
            <consortium name="The Broad Institute Genome Sequencing Platform"/>
            <person name="Earl A."/>
            <person name="Ward D."/>
            <person name="Feldgarden M."/>
            <person name="Gevers D."/>
            <person name="Morotomi M."/>
            <person name="Young S.K."/>
            <person name="Zeng Q."/>
            <person name="Gargeya S."/>
            <person name="Fitzgerald M."/>
            <person name="Haas B."/>
            <person name="Abouelleil A."/>
            <person name="Alvarado L."/>
            <person name="Arachchi H.M."/>
            <person name="Berlin A."/>
            <person name="Brown A."/>
            <person name="Chapman S.B."/>
            <person name="Dunbar C."/>
            <person name="Gearin G."/>
            <person name="Goldberg J."/>
            <person name="Griggs A."/>
            <person name="Gujja S."/>
            <person name="Heiman D."/>
            <person name="Howarth C."/>
            <person name="Lui A."/>
            <person name="MacDonald P.J.P."/>
            <person name="Montmayeur A."/>
            <person name="Murphy C."/>
            <person name="Neiman D."/>
            <person name="Pearson M."/>
            <person name="Priest M."/>
            <person name="Roberts A."/>
            <person name="Saif S."/>
            <person name="Shea T."/>
            <person name="Sisk P."/>
            <person name="Stolte C."/>
            <person name="Sykes S."/>
            <person name="Wortman J."/>
            <person name="Nusbaum C."/>
            <person name="Birren B."/>
        </authorList>
    </citation>
    <scope>NUCLEOTIDE SEQUENCE [LARGE SCALE GENOMIC DNA]</scope>
    <source>
        <strain evidence="2 3">YIT 11850</strain>
    </source>
</reference>
<dbReference type="InterPro" id="IPR011990">
    <property type="entry name" value="TPR-like_helical_dom_sf"/>
</dbReference>
<dbReference type="InterPro" id="IPR052945">
    <property type="entry name" value="Mitotic_Regulator"/>
</dbReference>
<protein>
    <recommendedName>
        <fullName evidence="1">At2g35280-like TPR domain-containing protein</fullName>
    </recommendedName>
</protein>
<dbReference type="PATRIC" id="fig|742743.3.peg.1062"/>
<evidence type="ECO:0000313" key="3">
    <source>
        <dbReference type="Proteomes" id="UP000003277"/>
    </source>
</evidence>
<dbReference type="eggNOG" id="COG0790">
    <property type="taxonomic scope" value="Bacteria"/>
</dbReference>
<dbReference type="InterPro" id="IPR006597">
    <property type="entry name" value="Sel1-like"/>
</dbReference>
<comment type="caution">
    <text evidence="2">The sequence shown here is derived from an EMBL/GenBank/DDBJ whole genome shotgun (WGS) entry which is preliminary data.</text>
</comment>
<dbReference type="InterPro" id="IPR057136">
    <property type="entry name" value="At2g35280_TPR_dom"/>
</dbReference>
<gene>
    <name evidence="2" type="ORF">HMPREF9453_01042</name>
</gene>
<dbReference type="Pfam" id="PF08238">
    <property type="entry name" value="Sel1"/>
    <property type="match status" value="5"/>
</dbReference>
<evidence type="ECO:0000313" key="2">
    <source>
        <dbReference type="EMBL" id="EHO63055.1"/>
    </source>
</evidence>
<dbReference type="PANTHER" id="PTHR43628:SF1">
    <property type="entry name" value="CHITIN SYNTHASE REGULATORY FACTOR 2-RELATED"/>
    <property type="match status" value="1"/>
</dbReference>
<dbReference type="Gene3D" id="1.25.40.10">
    <property type="entry name" value="Tetratricopeptide repeat domain"/>
    <property type="match status" value="2"/>
</dbReference>
<dbReference type="RefSeq" id="WP_008859537.1">
    <property type="nucleotide sequence ID" value="NZ_JH591187.1"/>
</dbReference>
<organism evidence="2 3">
    <name type="scientific">Dialister succinatiphilus YIT 11850</name>
    <dbReference type="NCBI Taxonomy" id="742743"/>
    <lineage>
        <taxon>Bacteria</taxon>
        <taxon>Bacillati</taxon>
        <taxon>Bacillota</taxon>
        <taxon>Negativicutes</taxon>
        <taxon>Veillonellales</taxon>
        <taxon>Veillonellaceae</taxon>
        <taxon>Dialister</taxon>
    </lineage>
</organism>
<dbReference type="SUPFAM" id="SSF81901">
    <property type="entry name" value="HCP-like"/>
    <property type="match status" value="2"/>
</dbReference>
<dbReference type="PANTHER" id="PTHR43628">
    <property type="entry name" value="ACTIVATOR OF C KINASE PROTEIN 1-RELATED"/>
    <property type="match status" value="1"/>
</dbReference>
<name>H1D0A4_9FIRM</name>
<keyword evidence="3" id="KW-1185">Reference proteome</keyword>
<proteinExistence type="predicted"/>
<evidence type="ECO:0000259" key="1">
    <source>
        <dbReference type="Pfam" id="PF23310"/>
    </source>
</evidence>
<dbReference type="HOGENOM" id="CLU_000288_36_2_9"/>
<sequence length="363" mass="40881">MTEGESLFLQGKIDEAYEVLEKEKTGRALYLLGLIEREGYGHRKADEEKSRQFFEEGKKQGDPLCSVALFQGETGKTMWDTVNQDFSRVLLSANHGDVLAMDEAGLFYIGGGVILDYEEGVKWLAKGAFYEYWKALYDLGMFYYEFNTNADSEEKAMVCFKKAAEFHDKESQYMLGLMLAMKARTEKDMSEAVSWMEKSWEEGNEEAALFLGKLYEGTVDTDIEMAPSPEKARAWFEKAAAKGNGEALAELAFFYEKGITVHKDSQKAANLLKDAVGCGYDEALFSLALHYLDEGKEDEALPYMEAAAAKGEERALYLAGMMYLYGKGTEPDREKGIDYLREAELHGSKEAAEELKKQGIYEI</sequence>
<dbReference type="EMBL" id="ADLT01000029">
    <property type="protein sequence ID" value="EHO63055.1"/>
    <property type="molecule type" value="Genomic_DNA"/>
</dbReference>
<dbReference type="SMART" id="SM00671">
    <property type="entry name" value="SEL1"/>
    <property type="match status" value="8"/>
</dbReference>
<dbReference type="Pfam" id="PF23310">
    <property type="entry name" value="TPR_27"/>
    <property type="match status" value="1"/>
</dbReference>
<dbReference type="OrthoDB" id="7056571at2"/>
<dbReference type="STRING" id="742743.HMPREF9453_01042"/>